<dbReference type="InterPro" id="IPR001480">
    <property type="entry name" value="Bulb-type_lectin_dom"/>
</dbReference>
<gene>
    <name evidence="3" type="ORF">KP509_20G063700</name>
</gene>
<dbReference type="OrthoDB" id="5857966at2759"/>
<accession>A0A8T2SJE2</accession>
<evidence type="ECO:0000313" key="3">
    <source>
        <dbReference type="EMBL" id="KAH7332013.1"/>
    </source>
</evidence>
<dbReference type="Proteomes" id="UP000825935">
    <property type="component" value="Chromosome 20"/>
</dbReference>
<organism evidence="3 4">
    <name type="scientific">Ceratopteris richardii</name>
    <name type="common">Triangle waterfern</name>
    <dbReference type="NCBI Taxonomy" id="49495"/>
    <lineage>
        <taxon>Eukaryota</taxon>
        <taxon>Viridiplantae</taxon>
        <taxon>Streptophyta</taxon>
        <taxon>Embryophyta</taxon>
        <taxon>Tracheophyta</taxon>
        <taxon>Polypodiopsida</taxon>
        <taxon>Polypodiidae</taxon>
        <taxon>Polypodiales</taxon>
        <taxon>Pteridineae</taxon>
        <taxon>Pteridaceae</taxon>
        <taxon>Parkerioideae</taxon>
        <taxon>Ceratopteris</taxon>
    </lineage>
</organism>
<dbReference type="SMART" id="SM00108">
    <property type="entry name" value="B_lectin"/>
    <property type="match status" value="1"/>
</dbReference>
<dbReference type="Gene3D" id="2.90.10.10">
    <property type="entry name" value="Bulb-type lectin domain"/>
    <property type="match status" value="1"/>
</dbReference>
<dbReference type="Pfam" id="PF01453">
    <property type="entry name" value="B_lectin"/>
    <property type="match status" value="1"/>
</dbReference>
<feature type="domain" description="Bulb-type lectin" evidence="2">
    <location>
        <begin position="34"/>
        <end position="159"/>
    </location>
</feature>
<dbReference type="SUPFAM" id="SSF51110">
    <property type="entry name" value="alpha-D-mannose-specific plant lectins"/>
    <property type="match status" value="1"/>
</dbReference>
<feature type="signal peptide" evidence="1">
    <location>
        <begin position="1"/>
        <end position="24"/>
    </location>
</feature>
<dbReference type="InterPro" id="IPR036426">
    <property type="entry name" value="Bulb-type_lectin_dom_sf"/>
</dbReference>
<name>A0A8T2SJE2_CERRI</name>
<sequence>MANITSIWVSSFLLYILHIVPCLAGNGHPSSAPLKSYLPAEGDSNSVTLVSPNGMFELIVLTWSSPFGRFCMAGVSHVKVSEHPMIWAAHDAEPFQLSLSQSCRFYLSEEGDLLLQYDADKAAWHTGTGGMGVSNLTLLDNGNLVLFADRGSVAWQSFEQKRIFHMISGMNFTSNMVMTSATDFAGAGLP</sequence>
<dbReference type="PROSITE" id="PS50927">
    <property type="entry name" value="BULB_LECTIN"/>
    <property type="match status" value="1"/>
</dbReference>
<keyword evidence="4" id="KW-1185">Reference proteome</keyword>
<keyword evidence="1" id="KW-0732">Signal</keyword>
<protein>
    <recommendedName>
        <fullName evidence="2">Bulb-type lectin domain-containing protein</fullName>
    </recommendedName>
</protein>
<dbReference type="EMBL" id="CM035425">
    <property type="protein sequence ID" value="KAH7332013.1"/>
    <property type="molecule type" value="Genomic_DNA"/>
</dbReference>
<dbReference type="AlphaFoldDB" id="A0A8T2SJE2"/>
<evidence type="ECO:0000256" key="1">
    <source>
        <dbReference type="SAM" id="SignalP"/>
    </source>
</evidence>
<proteinExistence type="predicted"/>
<comment type="caution">
    <text evidence="3">The sequence shown here is derived from an EMBL/GenBank/DDBJ whole genome shotgun (WGS) entry which is preliminary data.</text>
</comment>
<feature type="chain" id="PRO_5035771538" description="Bulb-type lectin domain-containing protein" evidence="1">
    <location>
        <begin position="25"/>
        <end position="190"/>
    </location>
</feature>
<evidence type="ECO:0000313" key="4">
    <source>
        <dbReference type="Proteomes" id="UP000825935"/>
    </source>
</evidence>
<reference evidence="3" key="1">
    <citation type="submission" date="2021-08" db="EMBL/GenBank/DDBJ databases">
        <title>WGS assembly of Ceratopteris richardii.</title>
        <authorList>
            <person name="Marchant D.B."/>
            <person name="Chen G."/>
            <person name="Jenkins J."/>
            <person name="Shu S."/>
            <person name="Leebens-Mack J."/>
            <person name="Grimwood J."/>
            <person name="Schmutz J."/>
            <person name="Soltis P."/>
            <person name="Soltis D."/>
            <person name="Chen Z.-H."/>
        </authorList>
    </citation>
    <scope>NUCLEOTIDE SEQUENCE</scope>
    <source>
        <strain evidence="3">Whitten #5841</strain>
        <tissue evidence="3">Leaf</tissue>
    </source>
</reference>
<evidence type="ECO:0000259" key="2">
    <source>
        <dbReference type="PROSITE" id="PS50927"/>
    </source>
</evidence>